<keyword evidence="3" id="KW-1185">Reference proteome</keyword>
<proteinExistence type="predicted"/>
<dbReference type="RefSeq" id="XP_017782478.1">
    <property type="nucleotide sequence ID" value="XM_017926989.1"/>
</dbReference>
<keyword evidence="2" id="KW-1133">Transmembrane helix</keyword>
<gene>
    <name evidence="4" type="primary">LOC108566883</name>
</gene>
<evidence type="ECO:0000256" key="1">
    <source>
        <dbReference type="SAM" id="MobiDB-lite"/>
    </source>
</evidence>
<evidence type="ECO:0000256" key="2">
    <source>
        <dbReference type="SAM" id="Phobius"/>
    </source>
</evidence>
<sequence>MGSDCEKLDVALSGSSFGCFCQNWLFINKGAHSLFPFALVFAIFFFGDRQLCRGTDLEGLDVWAVAGVVRELGATICLQTWREERSGPGEPWRESIDGRRPIQALWPRQARRRSDGGAQVPDPAAPGHGFRPRERDI</sequence>
<evidence type="ECO:0000313" key="3">
    <source>
        <dbReference type="Proteomes" id="UP000695000"/>
    </source>
</evidence>
<dbReference type="Proteomes" id="UP000695000">
    <property type="component" value="Unplaced"/>
</dbReference>
<feature type="transmembrane region" description="Helical" evidence="2">
    <location>
        <begin position="30"/>
        <end position="47"/>
    </location>
</feature>
<accession>A0ABM1N6M8</accession>
<protein>
    <submittedName>
        <fullName evidence="4">Uncharacterized protein LOC108566883</fullName>
    </submittedName>
</protein>
<organism evidence="3 4">
    <name type="scientific">Nicrophorus vespilloides</name>
    <name type="common">Boreal carrion beetle</name>
    <dbReference type="NCBI Taxonomy" id="110193"/>
    <lineage>
        <taxon>Eukaryota</taxon>
        <taxon>Metazoa</taxon>
        <taxon>Ecdysozoa</taxon>
        <taxon>Arthropoda</taxon>
        <taxon>Hexapoda</taxon>
        <taxon>Insecta</taxon>
        <taxon>Pterygota</taxon>
        <taxon>Neoptera</taxon>
        <taxon>Endopterygota</taxon>
        <taxon>Coleoptera</taxon>
        <taxon>Polyphaga</taxon>
        <taxon>Staphyliniformia</taxon>
        <taxon>Silphidae</taxon>
        <taxon>Nicrophorinae</taxon>
        <taxon>Nicrophorus</taxon>
    </lineage>
</organism>
<dbReference type="GeneID" id="108566883"/>
<feature type="compositionally biased region" description="Basic and acidic residues" evidence="1">
    <location>
        <begin position="84"/>
        <end position="100"/>
    </location>
</feature>
<feature type="region of interest" description="Disordered" evidence="1">
    <location>
        <begin position="84"/>
        <end position="137"/>
    </location>
</feature>
<keyword evidence="2" id="KW-0472">Membrane</keyword>
<keyword evidence="2" id="KW-0812">Transmembrane</keyword>
<reference evidence="4" key="1">
    <citation type="submission" date="2025-08" db="UniProtKB">
        <authorList>
            <consortium name="RefSeq"/>
        </authorList>
    </citation>
    <scope>IDENTIFICATION</scope>
    <source>
        <tissue evidence="4">Whole Larva</tissue>
    </source>
</reference>
<evidence type="ECO:0000313" key="4">
    <source>
        <dbReference type="RefSeq" id="XP_017782478.1"/>
    </source>
</evidence>
<name>A0ABM1N6M8_NICVS</name>